<dbReference type="InterPro" id="IPR027417">
    <property type="entry name" value="P-loop_NTPase"/>
</dbReference>
<keyword evidence="2" id="KW-0808">Transferase</keyword>
<evidence type="ECO:0000313" key="1">
    <source>
        <dbReference type="EMBL" id="NMD88311.1"/>
    </source>
</evidence>
<dbReference type="InterPro" id="IPR052922">
    <property type="entry name" value="Cytidylate_Kinase-2"/>
</dbReference>
<dbReference type="Proteomes" id="UP000245959">
    <property type="component" value="Unassembled WGS sequence"/>
</dbReference>
<keyword evidence="2" id="KW-0418">Kinase</keyword>
<reference evidence="1 4" key="2">
    <citation type="submission" date="2020-04" db="EMBL/GenBank/DDBJ databases">
        <authorList>
            <person name="Hitch T.C.A."/>
            <person name="Wylensek D."/>
            <person name="Clavel T."/>
        </authorList>
    </citation>
    <scope>NUCLEOTIDE SEQUENCE [LARGE SCALE GENOMIC DNA]</scope>
    <source>
        <strain evidence="1 4">COR2-253-APC-1A</strain>
    </source>
</reference>
<dbReference type="PANTHER" id="PTHR37816:SF3">
    <property type="entry name" value="MODULATES DNA TOPOLOGY"/>
    <property type="match status" value="1"/>
</dbReference>
<gene>
    <name evidence="2" type="ORF">C8D82_11485</name>
    <name evidence="1" type="ORF">HF882_17125</name>
</gene>
<dbReference type="GeneID" id="78295436"/>
<evidence type="ECO:0000313" key="3">
    <source>
        <dbReference type="Proteomes" id="UP000245959"/>
    </source>
</evidence>
<sequence>MMHRILIIGCCGAGKTTLARELGARLGLEPVHLDRLWWRPGWRERGREEFDAELAELLRRPEWILDGNFQRTLPERLKFADTVILLEYPRSRCLWNTFKRYFRYRGTSRPDVGEGCPERLNLPFLRYIWNYNRVTLPRVQAALEAAPAGCRIIRLASPAATAAFLKRFS</sequence>
<name>A0A2U1AYQ3_9BACT</name>
<organism evidence="2 3">
    <name type="scientific">Victivallis vadensis</name>
    <dbReference type="NCBI Taxonomy" id="172901"/>
    <lineage>
        <taxon>Bacteria</taxon>
        <taxon>Pseudomonadati</taxon>
        <taxon>Lentisphaerota</taxon>
        <taxon>Lentisphaeria</taxon>
        <taxon>Victivallales</taxon>
        <taxon>Victivallaceae</taxon>
        <taxon>Victivallis</taxon>
    </lineage>
</organism>
<dbReference type="EMBL" id="QEKH01000014">
    <property type="protein sequence ID" value="PVY41471.1"/>
    <property type="molecule type" value="Genomic_DNA"/>
</dbReference>
<accession>A0A2U1AYQ3</accession>
<dbReference type="EMBL" id="JABAEW010000042">
    <property type="protein sequence ID" value="NMD88311.1"/>
    <property type="molecule type" value="Genomic_DNA"/>
</dbReference>
<protein>
    <submittedName>
        <fullName evidence="1">AAA family ATPase</fullName>
    </submittedName>
    <submittedName>
        <fullName evidence="2">Adenylate kinase family enzyme</fullName>
    </submittedName>
</protein>
<reference evidence="2 3" key="1">
    <citation type="submission" date="2018-04" db="EMBL/GenBank/DDBJ databases">
        <title>Genomic Encyclopedia of Type Strains, Phase IV (KMG-IV): sequencing the most valuable type-strain genomes for metagenomic binning, comparative biology and taxonomic classification.</title>
        <authorList>
            <person name="Goeker M."/>
        </authorList>
    </citation>
    <scope>NUCLEOTIDE SEQUENCE [LARGE SCALE GENOMIC DNA]</scope>
    <source>
        <strain evidence="2 3">DSM 14823</strain>
    </source>
</reference>
<keyword evidence="3" id="KW-1185">Reference proteome</keyword>
<dbReference type="PANTHER" id="PTHR37816">
    <property type="entry name" value="YALI0E33011P"/>
    <property type="match status" value="1"/>
</dbReference>
<dbReference type="Gene3D" id="3.40.50.300">
    <property type="entry name" value="P-loop containing nucleotide triphosphate hydrolases"/>
    <property type="match status" value="1"/>
</dbReference>
<proteinExistence type="predicted"/>
<dbReference type="RefSeq" id="WP_116884125.1">
    <property type="nucleotide sequence ID" value="NZ_CAJKCJ010000104.1"/>
</dbReference>
<dbReference type="GO" id="GO:0016301">
    <property type="term" value="F:kinase activity"/>
    <property type="evidence" value="ECO:0007669"/>
    <property type="project" value="UniProtKB-KW"/>
</dbReference>
<comment type="caution">
    <text evidence="2">The sequence shown here is derived from an EMBL/GenBank/DDBJ whole genome shotgun (WGS) entry which is preliminary data.</text>
</comment>
<dbReference type="Proteomes" id="UP000576225">
    <property type="component" value="Unassembled WGS sequence"/>
</dbReference>
<dbReference type="AlphaFoldDB" id="A0A2U1AYQ3"/>
<evidence type="ECO:0000313" key="2">
    <source>
        <dbReference type="EMBL" id="PVY41471.1"/>
    </source>
</evidence>
<dbReference type="SUPFAM" id="SSF52540">
    <property type="entry name" value="P-loop containing nucleoside triphosphate hydrolases"/>
    <property type="match status" value="1"/>
</dbReference>
<evidence type="ECO:0000313" key="4">
    <source>
        <dbReference type="Proteomes" id="UP000576225"/>
    </source>
</evidence>